<reference evidence="1" key="1">
    <citation type="submission" date="2022-07" db="EMBL/GenBank/DDBJ databases">
        <authorList>
            <person name="Trinca V."/>
            <person name="Uliana J.V.C."/>
            <person name="Torres T.T."/>
            <person name="Ward R.J."/>
            <person name="Monesi N."/>
        </authorList>
    </citation>
    <scope>NUCLEOTIDE SEQUENCE</scope>
    <source>
        <strain evidence="1">HSMRA1968</strain>
        <tissue evidence="1">Whole embryos</tissue>
    </source>
</reference>
<keyword evidence="2" id="KW-1185">Reference proteome</keyword>
<evidence type="ECO:0000313" key="1">
    <source>
        <dbReference type="EMBL" id="KAJ6642250.1"/>
    </source>
</evidence>
<gene>
    <name evidence="1" type="ORF">Bhyg_07197</name>
</gene>
<name>A0A9Q0S3L0_9DIPT</name>
<sequence>MEALSEFKNVISLNGLSIRLHQHLLRTYAAGLQNQYSKVHHCGSEFYELKAKAHQGPITE</sequence>
<proteinExistence type="predicted"/>
<protein>
    <submittedName>
        <fullName evidence="1">Uncharacterized protein</fullName>
    </submittedName>
</protein>
<dbReference type="AlphaFoldDB" id="A0A9Q0S3L0"/>
<dbReference type="EMBL" id="WJQU01000002">
    <property type="protein sequence ID" value="KAJ6642250.1"/>
    <property type="molecule type" value="Genomic_DNA"/>
</dbReference>
<comment type="caution">
    <text evidence="1">The sequence shown here is derived from an EMBL/GenBank/DDBJ whole genome shotgun (WGS) entry which is preliminary data.</text>
</comment>
<organism evidence="1 2">
    <name type="scientific">Pseudolycoriella hygida</name>
    <dbReference type="NCBI Taxonomy" id="35572"/>
    <lineage>
        <taxon>Eukaryota</taxon>
        <taxon>Metazoa</taxon>
        <taxon>Ecdysozoa</taxon>
        <taxon>Arthropoda</taxon>
        <taxon>Hexapoda</taxon>
        <taxon>Insecta</taxon>
        <taxon>Pterygota</taxon>
        <taxon>Neoptera</taxon>
        <taxon>Endopterygota</taxon>
        <taxon>Diptera</taxon>
        <taxon>Nematocera</taxon>
        <taxon>Sciaroidea</taxon>
        <taxon>Sciaridae</taxon>
        <taxon>Pseudolycoriella</taxon>
    </lineage>
</organism>
<accession>A0A9Q0S3L0</accession>
<evidence type="ECO:0000313" key="2">
    <source>
        <dbReference type="Proteomes" id="UP001151699"/>
    </source>
</evidence>
<dbReference type="Proteomes" id="UP001151699">
    <property type="component" value="Chromosome B"/>
</dbReference>